<dbReference type="InterPro" id="IPR013670">
    <property type="entry name" value="EcoEI_R_C_dom"/>
</dbReference>
<name>A0A437Q7L8_9GAMM</name>
<accession>A0A437Q7L8</accession>
<dbReference type="CDD" id="cd18799">
    <property type="entry name" value="SF2_C_EcoAI-like"/>
    <property type="match status" value="1"/>
</dbReference>
<dbReference type="GO" id="GO:0004386">
    <property type="term" value="F:helicase activity"/>
    <property type="evidence" value="ECO:0007669"/>
    <property type="project" value="UniProtKB-KW"/>
</dbReference>
<organism evidence="2 3">
    <name type="scientific">Neptunomonas marina</name>
    <dbReference type="NCBI Taxonomy" id="1815562"/>
    <lineage>
        <taxon>Bacteria</taxon>
        <taxon>Pseudomonadati</taxon>
        <taxon>Pseudomonadota</taxon>
        <taxon>Gammaproteobacteria</taxon>
        <taxon>Oceanospirillales</taxon>
        <taxon>Oceanospirillaceae</taxon>
        <taxon>Neptunomonas</taxon>
    </lineage>
</organism>
<dbReference type="SMART" id="SM00487">
    <property type="entry name" value="DEXDc"/>
    <property type="match status" value="1"/>
</dbReference>
<dbReference type="Gene3D" id="3.40.50.300">
    <property type="entry name" value="P-loop containing nucleotide triphosphate hydrolases"/>
    <property type="match status" value="2"/>
</dbReference>
<dbReference type="InterPro" id="IPR014001">
    <property type="entry name" value="Helicase_ATP-bd"/>
</dbReference>
<dbReference type="GO" id="GO:0005524">
    <property type="term" value="F:ATP binding"/>
    <property type="evidence" value="ECO:0007669"/>
    <property type="project" value="UniProtKB-KW"/>
</dbReference>
<dbReference type="Pfam" id="PF04313">
    <property type="entry name" value="HSDR_N"/>
    <property type="match status" value="1"/>
</dbReference>
<gene>
    <name evidence="2" type="ORF">EOE65_09425</name>
</gene>
<dbReference type="InterPro" id="IPR007409">
    <property type="entry name" value="Restrct_endonuc_type1_HsdR_N"/>
</dbReference>
<keyword evidence="2" id="KW-0067">ATP-binding</keyword>
<evidence type="ECO:0000313" key="2">
    <source>
        <dbReference type="EMBL" id="RVU30535.1"/>
    </source>
</evidence>
<dbReference type="CDD" id="cd18032">
    <property type="entry name" value="DEXHc_RE_I_III_res"/>
    <property type="match status" value="1"/>
</dbReference>
<dbReference type="GO" id="GO:0009035">
    <property type="term" value="F:type I site-specific deoxyribonuclease activity"/>
    <property type="evidence" value="ECO:0007669"/>
    <property type="project" value="UniProtKB-EC"/>
</dbReference>
<feature type="domain" description="Helicase ATP-binding" evidence="1">
    <location>
        <begin position="181"/>
        <end position="341"/>
    </location>
</feature>
<dbReference type="InterPro" id="IPR027417">
    <property type="entry name" value="P-loop_NTPase"/>
</dbReference>
<protein>
    <submittedName>
        <fullName evidence="2">DEAD/DEAH box helicase</fullName>
    </submittedName>
</protein>
<dbReference type="EMBL" id="SACQ01000004">
    <property type="protein sequence ID" value="RVU30535.1"/>
    <property type="molecule type" value="Genomic_DNA"/>
</dbReference>
<keyword evidence="3" id="KW-1185">Reference proteome</keyword>
<dbReference type="Gene3D" id="3.90.1570.30">
    <property type="match status" value="1"/>
</dbReference>
<dbReference type="Pfam" id="PF04851">
    <property type="entry name" value="ResIII"/>
    <property type="match status" value="1"/>
</dbReference>
<evidence type="ECO:0000259" key="1">
    <source>
        <dbReference type="PROSITE" id="PS51192"/>
    </source>
</evidence>
<dbReference type="Proteomes" id="UP000282818">
    <property type="component" value="Unassembled WGS sequence"/>
</dbReference>
<dbReference type="InterPro" id="IPR006935">
    <property type="entry name" value="Helicase/UvrB_N"/>
</dbReference>
<dbReference type="GO" id="GO:0009307">
    <property type="term" value="P:DNA restriction-modification system"/>
    <property type="evidence" value="ECO:0007669"/>
    <property type="project" value="UniProtKB-KW"/>
</dbReference>
<keyword evidence="2" id="KW-0547">Nucleotide-binding</keyword>
<dbReference type="GO" id="GO:0005829">
    <property type="term" value="C:cytosol"/>
    <property type="evidence" value="ECO:0007669"/>
    <property type="project" value="TreeGrafter"/>
</dbReference>
<keyword evidence="2" id="KW-0378">Hydrolase</keyword>
<dbReference type="SUPFAM" id="SSF52540">
    <property type="entry name" value="P-loop containing nucleoside triphosphate hydrolases"/>
    <property type="match status" value="2"/>
</dbReference>
<comment type="caution">
    <text evidence="2">The sequence shown here is derived from an EMBL/GenBank/DDBJ whole genome shotgun (WGS) entry which is preliminary data.</text>
</comment>
<evidence type="ECO:0000313" key="3">
    <source>
        <dbReference type="Proteomes" id="UP000282818"/>
    </source>
</evidence>
<keyword evidence="2" id="KW-0347">Helicase</keyword>
<dbReference type="PANTHER" id="PTHR47396:SF1">
    <property type="entry name" value="ATP-DEPENDENT HELICASE IRC3-RELATED"/>
    <property type="match status" value="1"/>
</dbReference>
<sequence length="812" mass="92335">MFSMDKKQLTETDIITKFVLPAIDKAGWNSMTQVRQEVKLRDGKVVVRGQLGVRKTVKSADIVLYHKPNMPLAVIEAKANKHEVGKGIQQGLDYARLLDVPFIFATNGDGFVFHDKTNPSALETEIRLEDFPTPEQLWDKYCVWKSYTAAQLPIITQDYYDDGSGKAPRYYQLQAINKTIEAVSSGQNRVLLVMATGTGKTYTAFQIIWRLWKARQKKRILFLADRNILVDQTRLNDFQPFGQAMTKITGRTVDPAYEIHLALYQALTGPEEHQKAYKQVDRDFFDLIVIDECHRGSAAEDSAWREILEYFSQATQIGLTATPKETDTISNTDYFGDSVYTYSLKEGIEDGFLAPYKVVRVDIDIDLQGWRPTKGQVDQNGELIQDRIYNVKDFDRTIVIDERTQLVAETITAYLKRTDPMAKTIVFCNDIDHAERMRRALVNLNPEQVAKNEKYVMKITGDDELGKAQLDNFINPKKAYPVIATTSELMTTGVDAKTCKLVVLDQNIQSMTKFKQIIGRGTRIDDRYNKLWFTILDFKKATELFADERFDGTPEKVMVVAPDDITDEANEDFLNELNNETSISTTVAEETPLSIQDGQGEYKADTWQEGEIDTGEPAPYIKYRVSGVTVKKLAERVQYYDTDGKLVTESFKDYTRKAVMGQFASLDEFVRKWQDAERKQAIINELAEAGVIWDALVDEAGSNLDPFDLICHVAFDQPPLTRQERANNVKKRNYFTKYSETAQTVLDALLDKYADVGIQEIESLNVLKVKPLDQLGNSMQIIKSGFGGKPQYEQALTELEAELYREDNPRSA</sequence>
<dbReference type="Pfam" id="PF08463">
    <property type="entry name" value="EcoEI_R_C"/>
    <property type="match status" value="1"/>
</dbReference>
<proteinExistence type="predicted"/>
<dbReference type="GO" id="GO:0003677">
    <property type="term" value="F:DNA binding"/>
    <property type="evidence" value="ECO:0007669"/>
    <property type="project" value="UniProtKB-KW"/>
</dbReference>
<dbReference type="NCBIfam" id="NF046051">
    <property type="entry name" value="restrict_EcoAI"/>
    <property type="match status" value="1"/>
</dbReference>
<dbReference type="PANTHER" id="PTHR47396">
    <property type="entry name" value="TYPE I RESTRICTION ENZYME ECOKI R PROTEIN"/>
    <property type="match status" value="1"/>
</dbReference>
<dbReference type="AlphaFoldDB" id="A0A437Q7L8"/>
<reference evidence="2 3" key="1">
    <citation type="submission" date="2019-01" db="EMBL/GenBank/DDBJ databases">
        <authorList>
            <person name="Chen W.-M."/>
        </authorList>
    </citation>
    <scope>NUCLEOTIDE SEQUENCE [LARGE SCALE GENOMIC DNA]</scope>
    <source>
        <strain evidence="2 3">HPM-16</strain>
    </source>
</reference>
<dbReference type="PROSITE" id="PS51192">
    <property type="entry name" value="HELICASE_ATP_BIND_1"/>
    <property type="match status" value="1"/>
</dbReference>
<dbReference type="InterPro" id="IPR050742">
    <property type="entry name" value="Helicase_Restrict-Modif_Enz"/>
</dbReference>